<evidence type="ECO:0000313" key="2">
    <source>
        <dbReference type="Proteomes" id="UP001165101"/>
    </source>
</evidence>
<gene>
    <name evidence="1" type="ORF">Cboi01_000410700</name>
</gene>
<accession>A0ACB5TW43</accession>
<dbReference type="EMBL" id="BSXV01002514">
    <property type="protein sequence ID" value="GME95961.1"/>
    <property type="molecule type" value="Genomic_DNA"/>
</dbReference>
<evidence type="ECO:0000313" key="1">
    <source>
        <dbReference type="EMBL" id="GME95961.1"/>
    </source>
</evidence>
<organism evidence="1 2">
    <name type="scientific">Candida boidinii</name>
    <name type="common">Yeast</name>
    <dbReference type="NCBI Taxonomy" id="5477"/>
    <lineage>
        <taxon>Eukaryota</taxon>
        <taxon>Fungi</taxon>
        <taxon>Dikarya</taxon>
        <taxon>Ascomycota</taxon>
        <taxon>Saccharomycotina</taxon>
        <taxon>Pichiomycetes</taxon>
        <taxon>Pichiales</taxon>
        <taxon>Pichiaceae</taxon>
        <taxon>Ogataea</taxon>
        <taxon>Ogataea/Candida clade</taxon>
    </lineage>
</organism>
<proteinExistence type="predicted"/>
<reference evidence="1" key="1">
    <citation type="submission" date="2023-04" db="EMBL/GenBank/DDBJ databases">
        <title>Candida boidinii NBRC 1967.</title>
        <authorList>
            <person name="Ichikawa N."/>
            <person name="Sato H."/>
            <person name="Tonouchi N."/>
        </authorList>
    </citation>
    <scope>NUCLEOTIDE SEQUENCE</scope>
    <source>
        <strain evidence="1">NBRC 1967</strain>
    </source>
</reference>
<keyword evidence="2" id="KW-1185">Reference proteome</keyword>
<dbReference type="Proteomes" id="UP001165101">
    <property type="component" value="Unassembled WGS sequence"/>
</dbReference>
<comment type="caution">
    <text evidence="1">The sequence shown here is derived from an EMBL/GenBank/DDBJ whole genome shotgun (WGS) entry which is preliminary data.</text>
</comment>
<protein>
    <submittedName>
        <fullName evidence="1">Unnamed protein product</fullName>
    </submittedName>
</protein>
<name>A0ACB5TW43_CANBO</name>
<sequence length="576" mass="64605">MMNLNLTLIINQDESKSNKTSSSDDSTKNPIKLESETAESSKIPENLSSSSDKIKETGSTDVKTITTNTDNNNSDSNKVEKQTLSQSKDSSLETKPTTAPLMPASDKEGTKTPPSLGNDSPSKGNEVSPVGDHAGMVLLHQKLRLAQLAAIAAKAKSTPTPSTATATTSTATTAPISGADVAPTVTALSAIASTPDNTNDENGNSGNNAQQANKTPHQMTNIPYILPKREVPIGISVINKRDAELTAISHIEKVLPKRKVLWLYIDRFFKYIYPFMPYLDEESFVNDVTKIFGERSMEDVKFNRIKLEKRLDFAIIGILLLILRFAHLSMLRNYDNDSSEPVFTDDEKYLLENPIGIEVTNVAQLCLNQFRLLRRSTLCIFQCALYMRLYHSYAPEDGDGLDGGDSQIFTGMLIQMGISIGLNRDPGNLDSFDDGKLVNLWRKIWYCLIGADNYQCYALGNPQMTRKEFFDTKLPEFEIKSSNIKDYELEKNVIDIIREREKVHTLTSNLTDLVSNIRDPPTVMIILKKISETENFIKENYGHLRNILTPTNHNHIDNIKKRQQCIRHYNFNLHYI</sequence>